<evidence type="ECO:0000256" key="9">
    <source>
        <dbReference type="ARBA" id="ARBA00022723"/>
    </source>
</evidence>
<keyword evidence="11" id="KW-0547">Nucleotide-binding</keyword>
<evidence type="ECO:0000256" key="13">
    <source>
        <dbReference type="ARBA" id="ARBA00022840"/>
    </source>
</evidence>
<dbReference type="SUPFAM" id="SSF56112">
    <property type="entry name" value="Protein kinase-like (PK-like)"/>
    <property type="match status" value="1"/>
</dbReference>
<evidence type="ECO:0000256" key="2">
    <source>
        <dbReference type="ARBA" id="ARBA00004496"/>
    </source>
</evidence>
<evidence type="ECO:0000313" key="19">
    <source>
        <dbReference type="EMBL" id="CBY31298.1"/>
    </source>
</evidence>
<feature type="repeat" description="RCC1" evidence="15">
    <location>
        <begin position="712"/>
        <end position="768"/>
    </location>
</feature>
<dbReference type="InterPro" id="IPR058923">
    <property type="entry name" value="RCC1-like_dom"/>
</dbReference>
<keyword evidence="10" id="KW-0677">Repeat</keyword>
<evidence type="ECO:0000259" key="18">
    <source>
        <dbReference type="PROSITE" id="PS50011"/>
    </source>
</evidence>
<dbReference type="Pfam" id="PF00069">
    <property type="entry name" value="Pkinase"/>
    <property type="match status" value="1"/>
</dbReference>
<evidence type="ECO:0000256" key="16">
    <source>
        <dbReference type="SAM" id="Coils"/>
    </source>
</evidence>
<evidence type="ECO:0000256" key="14">
    <source>
        <dbReference type="ARBA" id="ARBA00022842"/>
    </source>
</evidence>
<dbReference type="Pfam" id="PF25390">
    <property type="entry name" value="WD40_RLD"/>
    <property type="match status" value="1"/>
</dbReference>
<sequence>MKRNTTNWERLLTIKTAFEKDLRENTESFVYSHDSEAKTIVRNLRRRYKERRFDVIGILPTCGEGGINLLNGKDGLITPVDPCGGSSAMMFLKNLMDDLLNNRGLIHILGAKNVKNYDFVDRQLTKQFPEKVVLTRDSTGQDVLVVNTPRPQDAQFVKLRIQDYYFKSSQIDGSKILNGYEKLNVVGKGAQGTATLFKNKADGKHVIMKVVHTDGMSQTERMQALNEANVLKVLQHPNIIRYIQNFENEGNLHLMMEYADDGSLDRHVRKHKELYIGCQQTQRKFSQIVSGLAFMHKTKIMHRDLKPQNIFLTKHGYIKIGDLGIAKFTSTHATGTQTMVGTATYVAPEVCDSQKYGMKSDIWSLGCVLYEMCALERAFGGNNAIAIIKKISEANYKKLKEDLPYSTILRKLINSLLQKNPRERPSADELDEIHLPKILESINSKRKLTCSRFRLTSGTCNSSAAFQKGLNIMDIGSGDRHTLILDVNNVVYGVGSNDLGQLGFGSQMPRIENPEPVKFSTNRPVQAIGTGADFSVFLMNKMVFTCGNGENGCLGHGSEHKSSMFPNMVQDLISYDVVKISAGYKHVLALTSDGDVYSWGCGELGRLGHGGQGSEFSPRKITSLQEKIKEIYAGYDSSFFIGISGNMYVCGSNRDNKIGLQKRSMLDIFRLGHSRIPPYKDTPILSRQLNSNQTISKISQARDHTVVLTSTGQLFTMGRNSEGQRGLENSRSMIDCSPIQIPKIDGKNVQSITHIATGSFMTCIAAKIGSDRENEPEEQVVLFTGTSFLPHGSKPGSAKPRLTSERSLRLDIATLEAAIQDAELNLSETSTNHESSIPEEDMYLLENESKKLRAPTDRKAIRRNLYNGEIYLDKEIKIQSIGFCHTDQTFFITLGMKESPDSLSRPTSTESAIAPLKIPILNEQNLSEDDDEDHPTWLRNELEGAPDIRLLTIQKDGSAEGLKRECTLITTRRLKKSKMSKKSNIPKPTRSVAGPKSKQQYFQARGGSAKKSQKDEEMKLLVTSLQLERDEALERAEKLEEEQKREKERIEEEFEKQRQENEKLRKDLQRLEELQLEFKETLQNGSLVRESKVCSIM</sequence>
<dbReference type="PRINTS" id="PR00633">
    <property type="entry name" value="RCCNDNSATION"/>
</dbReference>
<feature type="repeat" description="RCC1" evidence="15">
    <location>
        <begin position="489"/>
        <end position="541"/>
    </location>
</feature>
<comment type="subcellular location">
    <subcellularLocation>
        <location evidence="2">Cytoplasm</location>
    </subcellularLocation>
</comment>
<feature type="repeat" description="RCC1" evidence="15">
    <location>
        <begin position="594"/>
        <end position="644"/>
    </location>
</feature>
<comment type="cofactor">
    <cofactor evidence="1">
        <name>Mg(2+)</name>
        <dbReference type="ChEBI" id="CHEBI:18420"/>
    </cofactor>
</comment>
<keyword evidence="7" id="KW-0597">Phosphoprotein</keyword>
<feature type="repeat" description="RCC1" evidence="15">
    <location>
        <begin position="645"/>
        <end position="711"/>
    </location>
</feature>
<dbReference type="Proteomes" id="UP000011014">
    <property type="component" value="Unassembled WGS sequence"/>
</dbReference>
<dbReference type="SMART" id="SM00220">
    <property type="entry name" value="S_TKc"/>
    <property type="match status" value="1"/>
</dbReference>
<dbReference type="PROSITE" id="PS00108">
    <property type="entry name" value="PROTEIN_KINASE_ST"/>
    <property type="match status" value="1"/>
</dbReference>
<evidence type="ECO:0000256" key="17">
    <source>
        <dbReference type="SAM" id="MobiDB-lite"/>
    </source>
</evidence>
<dbReference type="InterPro" id="IPR000408">
    <property type="entry name" value="Reg_chr_condens"/>
</dbReference>
<evidence type="ECO:0000256" key="8">
    <source>
        <dbReference type="ARBA" id="ARBA00022679"/>
    </source>
</evidence>
<dbReference type="EC" id="2.7.11.1" evidence="4"/>
<feature type="region of interest" description="Disordered" evidence="17">
    <location>
        <begin position="1036"/>
        <end position="1062"/>
    </location>
</feature>
<dbReference type="InterPro" id="IPR008271">
    <property type="entry name" value="Ser/Thr_kinase_AS"/>
</dbReference>
<dbReference type="GO" id="GO:0005737">
    <property type="term" value="C:cytoplasm"/>
    <property type="evidence" value="ECO:0007669"/>
    <property type="project" value="UniProtKB-SubCell"/>
</dbReference>
<feature type="coiled-coil region" evidence="16">
    <location>
        <begin position="805"/>
        <end position="832"/>
    </location>
</feature>
<feature type="region of interest" description="Disordered" evidence="17">
    <location>
        <begin position="975"/>
        <end position="999"/>
    </location>
</feature>
<evidence type="ECO:0000256" key="3">
    <source>
        <dbReference type="ARBA" id="ARBA00010886"/>
    </source>
</evidence>
<dbReference type="InterPro" id="IPR000719">
    <property type="entry name" value="Prot_kinase_dom"/>
</dbReference>
<dbReference type="CDD" id="cd08215">
    <property type="entry name" value="STKc_Nek"/>
    <property type="match status" value="1"/>
</dbReference>
<dbReference type="Gene3D" id="2.130.10.30">
    <property type="entry name" value="Regulator of chromosome condensation 1/beta-lactamase-inhibitor protein II"/>
    <property type="match status" value="1"/>
</dbReference>
<protein>
    <recommendedName>
        <fullName evidence="4">non-specific serine/threonine protein kinase</fullName>
        <ecNumber evidence="4">2.7.11.1</ecNumber>
    </recommendedName>
</protein>
<dbReference type="GO" id="GO:0046872">
    <property type="term" value="F:metal ion binding"/>
    <property type="evidence" value="ECO:0007669"/>
    <property type="project" value="UniProtKB-KW"/>
</dbReference>
<name>E4Y6P8_OIKDI</name>
<evidence type="ECO:0000256" key="4">
    <source>
        <dbReference type="ARBA" id="ARBA00012513"/>
    </source>
</evidence>
<comment type="similarity">
    <text evidence="3">Belongs to the protein kinase superfamily. NEK Ser/Thr protein kinase family. NIMA subfamily.</text>
</comment>
<dbReference type="InterPro" id="IPR009091">
    <property type="entry name" value="RCC1/BLIP-II"/>
</dbReference>
<dbReference type="FunFam" id="3.30.200.20:FF:000097">
    <property type="entry name" value="Probable serine/threonine-protein kinase nek1"/>
    <property type="match status" value="1"/>
</dbReference>
<keyword evidence="8" id="KW-0808">Transferase</keyword>
<feature type="domain" description="Protein kinase" evidence="18">
    <location>
        <begin position="180"/>
        <end position="438"/>
    </location>
</feature>
<keyword evidence="14" id="KW-0460">Magnesium</keyword>
<dbReference type="PANTHER" id="PTHR44535:SF5">
    <property type="entry name" value="PROTEIN KINASE DOMAIN-CONTAINING PROTEIN"/>
    <property type="match status" value="1"/>
</dbReference>
<feature type="repeat" description="RCC1" evidence="15">
    <location>
        <begin position="541"/>
        <end position="593"/>
    </location>
</feature>
<dbReference type="InterPro" id="IPR011009">
    <property type="entry name" value="Kinase-like_dom_sf"/>
</dbReference>
<accession>E4Y6P8</accession>
<organism evidence="19">
    <name type="scientific">Oikopleura dioica</name>
    <name type="common">Tunicate</name>
    <dbReference type="NCBI Taxonomy" id="34765"/>
    <lineage>
        <taxon>Eukaryota</taxon>
        <taxon>Metazoa</taxon>
        <taxon>Chordata</taxon>
        <taxon>Tunicata</taxon>
        <taxon>Appendicularia</taxon>
        <taxon>Copelata</taxon>
        <taxon>Oikopleuridae</taxon>
        <taxon>Oikopleura</taxon>
    </lineage>
</organism>
<dbReference type="SUPFAM" id="SSF50985">
    <property type="entry name" value="RCC1/BLIP-II"/>
    <property type="match status" value="1"/>
</dbReference>
<keyword evidence="6" id="KW-0723">Serine/threonine-protein kinase</keyword>
<evidence type="ECO:0000256" key="7">
    <source>
        <dbReference type="ARBA" id="ARBA00022553"/>
    </source>
</evidence>
<dbReference type="InterPro" id="IPR051997">
    <property type="entry name" value="STK_NEK"/>
</dbReference>
<evidence type="ECO:0000256" key="12">
    <source>
        <dbReference type="ARBA" id="ARBA00022777"/>
    </source>
</evidence>
<evidence type="ECO:0000256" key="6">
    <source>
        <dbReference type="ARBA" id="ARBA00022527"/>
    </source>
</evidence>
<evidence type="ECO:0000256" key="10">
    <source>
        <dbReference type="ARBA" id="ARBA00022737"/>
    </source>
</evidence>
<keyword evidence="16" id="KW-0175">Coiled coil</keyword>
<dbReference type="GO" id="GO:0005524">
    <property type="term" value="F:ATP binding"/>
    <property type="evidence" value="ECO:0007669"/>
    <property type="project" value="UniProtKB-KW"/>
</dbReference>
<dbReference type="GO" id="GO:0004674">
    <property type="term" value="F:protein serine/threonine kinase activity"/>
    <property type="evidence" value="ECO:0007669"/>
    <property type="project" value="UniProtKB-KW"/>
</dbReference>
<dbReference type="AlphaFoldDB" id="E4Y6P8"/>
<evidence type="ECO:0000256" key="5">
    <source>
        <dbReference type="ARBA" id="ARBA00022490"/>
    </source>
</evidence>
<dbReference type="PROSITE" id="PS50011">
    <property type="entry name" value="PROTEIN_KINASE_DOM"/>
    <property type="match status" value="1"/>
</dbReference>
<evidence type="ECO:0000256" key="15">
    <source>
        <dbReference type="PROSITE-ProRule" id="PRU00235"/>
    </source>
</evidence>
<evidence type="ECO:0000256" key="11">
    <source>
        <dbReference type="ARBA" id="ARBA00022741"/>
    </source>
</evidence>
<dbReference type="EMBL" id="FN654298">
    <property type="protein sequence ID" value="CBY31298.1"/>
    <property type="molecule type" value="Genomic_DNA"/>
</dbReference>
<dbReference type="PROSITE" id="PS50012">
    <property type="entry name" value="RCC1_3"/>
    <property type="match status" value="5"/>
</dbReference>
<dbReference type="Gene3D" id="1.10.510.10">
    <property type="entry name" value="Transferase(Phosphotransferase) domain 1"/>
    <property type="match status" value="1"/>
</dbReference>
<keyword evidence="13" id="KW-0067">ATP-binding</keyword>
<gene>
    <name evidence="19" type="ORF">GSOID_T00025195001</name>
</gene>
<keyword evidence="5" id="KW-0963">Cytoplasm</keyword>
<dbReference type="PANTHER" id="PTHR44535">
    <property type="entry name" value="PROTEIN CBG16200"/>
    <property type="match status" value="1"/>
</dbReference>
<keyword evidence="12" id="KW-0418">Kinase</keyword>
<reference evidence="19" key="1">
    <citation type="journal article" date="2010" name="Science">
        <title>Plasticity of animal genome architecture unmasked by rapid evolution of a pelagic tunicate.</title>
        <authorList>
            <person name="Denoeud F."/>
            <person name="Henriet S."/>
            <person name="Mungpakdee S."/>
            <person name="Aury J.M."/>
            <person name="Da Silva C."/>
            <person name="Brinkmann H."/>
            <person name="Mikhaleva J."/>
            <person name="Olsen L.C."/>
            <person name="Jubin C."/>
            <person name="Canestro C."/>
            <person name="Bouquet J.M."/>
            <person name="Danks G."/>
            <person name="Poulain J."/>
            <person name="Campsteijn C."/>
            <person name="Adamski M."/>
            <person name="Cross I."/>
            <person name="Yadetie F."/>
            <person name="Muffato M."/>
            <person name="Louis A."/>
            <person name="Butcher S."/>
            <person name="Tsagkogeorga G."/>
            <person name="Konrad A."/>
            <person name="Singh S."/>
            <person name="Jensen M.F."/>
            <person name="Cong E.H."/>
            <person name="Eikeseth-Otteraa H."/>
            <person name="Noel B."/>
            <person name="Anthouard V."/>
            <person name="Porcel B.M."/>
            <person name="Kachouri-Lafond R."/>
            <person name="Nishino A."/>
            <person name="Ugolini M."/>
            <person name="Chourrout P."/>
            <person name="Nishida H."/>
            <person name="Aasland R."/>
            <person name="Huzurbazar S."/>
            <person name="Westhof E."/>
            <person name="Delsuc F."/>
            <person name="Lehrach H."/>
            <person name="Reinhardt R."/>
            <person name="Weissenbach J."/>
            <person name="Roy S.W."/>
            <person name="Artiguenave F."/>
            <person name="Postlethwait J.H."/>
            <person name="Manak J.R."/>
            <person name="Thompson E.M."/>
            <person name="Jaillon O."/>
            <person name="Du Pasquier L."/>
            <person name="Boudinot P."/>
            <person name="Liberles D.A."/>
            <person name="Volff J.N."/>
            <person name="Philippe H."/>
            <person name="Lenhard B."/>
            <person name="Roest Crollius H."/>
            <person name="Wincker P."/>
            <person name="Chourrout D."/>
        </authorList>
    </citation>
    <scope>NUCLEOTIDE SEQUENCE [LARGE SCALE GENOMIC DNA]</scope>
</reference>
<evidence type="ECO:0000256" key="1">
    <source>
        <dbReference type="ARBA" id="ARBA00001946"/>
    </source>
</evidence>
<dbReference type="Gene3D" id="3.30.200.20">
    <property type="entry name" value="Phosphorylase Kinase, domain 1"/>
    <property type="match status" value="1"/>
</dbReference>
<proteinExistence type="inferred from homology"/>
<keyword evidence="9" id="KW-0479">Metal-binding</keyword>